<dbReference type="SUPFAM" id="SSF52343">
    <property type="entry name" value="Ferredoxin reductase-like, C-terminal NADP-linked domain"/>
    <property type="match status" value="1"/>
</dbReference>
<dbReference type="Gene3D" id="3.40.50.80">
    <property type="entry name" value="Nucleotide-binding domain of ferredoxin-NADP reductase (FNR) module"/>
    <property type="match status" value="1"/>
</dbReference>
<dbReference type="InterPro" id="IPR017938">
    <property type="entry name" value="Riboflavin_synthase-like_b-brl"/>
</dbReference>
<dbReference type="Proteomes" id="UP000507470">
    <property type="component" value="Unassembled WGS sequence"/>
</dbReference>
<evidence type="ECO:0000256" key="1">
    <source>
        <dbReference type="ARBA" id="ARBA00023002"/>
    </source>
</evidence>
<name>A0A6J8B889_MYTCO</name>
<sequence>MTSCKLSKVLPSCLSFVLKRKKALHFNNRNFGRKMTDGSNHLERTAESGRNNITSLATVIGLRQESTTVKSLRLKIHDERLTFKAGQWVDMFMPEVDIVGGFSMYSSPEQLQREGTIDLAVKYSTHPPALWVHTKCNEGTKVYIRVGGDIYYDPGVSEPCHDLLLIAGGIGINPLLSILCHVRDLITLKKKGNLECDKLIPQKVLLLYSAAKQDELIFKNQIEKIVFSNDEVKCIFYVTQAESSNGLKAGRIGKDDIKESFNWLKEHQTKTYICGPSPMITNMEKLLIDQGLDEKTILYEKWWIPAETA</sequence>
<accession>A0A6J8B889</accession>
<evidence type="ECO:0000256" key="2">
    <source>
        <dbReference type="ARBA" id="ARBA00023027"/>
    </source>
</evidence>
<reference evidence="5 6" key="1">
    <citation type="submission" date="2020-06" db="EMBL/GenBank/DDBJ databases">
        <authorList>
            <person name="Li R."/>
            <person name="Bekaert M."/>
        </authorList>
    </citation>
    <scope>NUCLEOTIDE SEQUENCE [LARGE SCALE GENOMIC DNA]</scope>
    <source>
        <strain evidence="6">wild</strain>
    </source>
</reference>
<dbReference type="PROSITE" id="PS51384">
    <property type="entry name" value="FAD_FR"/>
    <property type="match status" value="1"/>
</dbReference>
<dbReference type="GO" id="GO:0005739">
    <property type="term" value="C:mitochondrion"/>
    <property type="evidence" value="ECO:0007669"/>
    <property type="project" value="TreeGrafter"/>
</dbReference>
<dbReference type="SUPFAM" id="SSF63380">
    <property type="entry name" value="Riboflavin synthase domain-like"/>
    <property type="match status" value="1"/>
</dbReference>
<dbReference type="InterPro" id="IPR039261">
    <property type="entry name" value="FNR_nucleotide-bd"/>
</dbReference>
<keyword evidence="2" id="KW-0520">NAD</keyword>
<evidence type="ECO:0000259" key="4">
    <source>
        <dbReference type="PROSITE" id="PS51384"/>
    </source>
</evidence>
<dbReference type="PRINTS" id="PR00410">
    <property type="entry name" value="PHEHYDRXLASE"/>
</dbReference>
<evidence type="ECO:0000313" key="6">
    <source>
        <dbReference type="Proteomes" id="UP000507470"/>
    </source>
</evidence>
<keyword evidence="1" id="KW-0560">Oxidoreductase</keyword>
<dbReference type="PANTHER" id="PTHR46505:SF1">
    <property type="entry name" value="OXIDOREDUCTASE NAD-BINDING DOMAIN-CONTAINING PROTEIN 1"/>
    <property type="match status" value="1"/>
</dbReference>
<dbReference type="CDD" id="cd00322">
    <property type="entry name" value="FNR_like"/>
    <property type="match status" value="1"/>
</dbReference>
<dbReference type="AlphaFoldDB" id="A0A6J8B889"/>
<feature type="domain" description="FAD-binding FR-type" evidence="4">
    <location>
        <begin position="52"/>
        <end position="154"/>
    </location>
</feature>
<dbReference type="OrthoDB" id="436496at2759"/>
<proteinExistence type="predicted"/>
<evidence type="ECO:0000256" key="3">
    <source>
        <dbReference type="ARBA" id="ARBA00040516"/>
    </source>
</evidence>
<dbReference type="Gene3D" id="2.40.30.10">
    <property type="entry name" value="Translation factors"/>
    <property type="match status" value="1"/>
</dbReference>
<dbReference type="GO" id="GO:0016491">
    <property type="term" value="F:oxidoreductase activity"/>
    <property type="evidence" value="ECO:0007669"/>
    <property type="project" value="UniProtKB-KW"/>
</dbReference>
<dbReference type="InterPro" id="IPR017927">
    <property type="entry name" value="FAD-bd_FR_type"/>
</dbReference>
<dbReference type="EMBL" id="CACVKT020002747">
    <property type="protein sequence ID" value="CAC5379733.1"/>
    <property type="molecule type" value="Genomic_DNA"/>
</dbReference>
<dbReference type="PANTHER" id="PTHR46505">
    <property type="entry name" value="OXIDOREDUCTASE NAD-BINDING DOMAIN-CONTAINING PROTEIN 1"/>
    <property type="match status" value="1"/>
</dbReference>
<dbReference type="InterPro" id="IPR001433">
    <property type="entry name" value="OxRdtase_FAD/NAD-bd"/>
</dbReference>
<evidence type="ECO:0000313" key="5">
    <source>
        <dbReference type="EMBL" id="CAC5379733.1"/>
    </source>
</evidence>
<gene>
    <name evidence="5" type="ORF">MCOR_15764</name>
</gene>
<protein>
    <recommendedName>
        <fullName evidence="3">Oxidoreductase NAD-binding domain-containing protein 1</fullName>
    </recommendedName>
</protein>
<keyword evidence="6" id="KW-1185">Reference proteome</keyword>
<organism evidence="5 6">
    <name type="scientific">Mytilus coruscus</name>
    <name type="common">Sea mussel</name>
    <dbReference type="NCBI Taxonomy" id="42192"/>
    <lineage>
        <taxon>Eukaryota</taxon>
        <taxon>Metazoa</taxon>
        <taxon>Spiralia</taxon>
        <taxon>Lophotrochozoa</taxon>
        <taxon>Mollusca</taxon>
        <taxon>Bivalvia</taxon>
        <taxon>Autobranchia</taxon>
        <taxon>Pteriomorphia</taxon>
        <taxon>Mytilida</taxon>
        <taxon>Mytiloidea</taxon>
        <taxon>Mytilidae</taxon>
        <taxon>Mytilinae</taxon>
        <taxon>Mytilus</taxon>
    </lineage>
</organism>
<dbReference type="Pfam" id="PF00175">
    <property type="entry name" value="NAD_binding_1"/>
    <property type="match status" value="1"/>
</dbReference>
<dbReference type="InterPro" id="IPR052128">
    <property type="entry name" value="Oxidoreductase_NAD-binding"/>
</dbReference>